<dbReference type="HOGENOM" id="CLU_1232284_0_0_1"/>
<dbReference type="AlphaFoldDB" id="F6ZNE0"/>
<organism evidence="2 3">
    <name type="scientific">Ciona intestinalis</name>
    <name type="common">Transparent sea squirt</name>
    <name type="synonym">Ascidia intestinalis</name>
    <dbReference type="NCBI Taxonomy" id="7719"/>
    <lineage>
        <taxon>Eukaryota</taxon>
        <taxon>Metazoa</taxon>
        <taxon>Chordata</taxon>
        <taxon>Tunicata</taxon>
        <taxon>Ascidiacea</taxon>
        <taxon>Phlebobranchia</taxon>
        <taxon>Cionidae</taxon>
        <taxon>Ciona</taxon>
    </lineage>
</organism>
<dbReference type="InterPro" id="IPR026175">
    <property type="entry name" value="MIPOL1"/>
</dbReference>
<proteinExistence type="predicted"/>
<name>F6ZNE0_CIOIN</name>
<protein>
    <submittedName>
        <fullName evidence="2">Uncharacterized protein</fullName>
    </submittedName>
</protein>
<feature type="coiled-coil region" evidence="1">
    <location>
        <begin position="174"/>
        <end position="201"/>
    </location>
</feature>
<evidence type="ECO:0000256" key="1">
    <source>
        <dbReference type="SAM" id="Coils"/>
    </source>
</evidence>
<evidence type="ECO:0000313" key="2">
    <source>
        <dbReference type="Ensembl" id="ENSCINP00000022175.2"/>
    </source>
</evidence>
<reference evidence="2" key="4">
    <citation type="submission" date="2025-09" db="UniProtKB">
        <authorList>
            <consortium name="Ensembl"/>
        </authorList>
    </citation>
    <scope>IDENTIFICATION</scope>
</reference>
<accession>F6ZNE0</accession>
<evidence type="ECO:0000313" key="3">
    <source>
        <dbReference type="Proteomes" id="UP000008144"/>
    </source>
</evidence>
<dbReference type="InParanoid" id="F6ZNE0"/>
<keyword evidence="3" id="KW-1185">Reference proteome</keyword>
<dbReference type="PANTHER" id="PTHR22089:SF2">
    <property type="entry name" value="MIRROR-IMAGE POLYDACTYLY GENE 1 PROTEIN"/>
    <property type="match status" value="1"/>
</dbReference>
<keyword evidence="1" id="KW-0175">Coiled coil</keyword>
<sequence>MDDDSDEVLNVRFGSSISEDSKVTFHKVETIRSVSNYSHPRSNGSLQNYDDTASGSLRSYTEEIVTKLQASLHAQEQKNKSSEFKIKSLETELASLKMEYEMKCAEVKQKDSERIAGMVEEIIEAQKERDEAILRAKALSMGPRLRGDENNNGRQSKLQELVSLLCEAGTGRAAVEYSNKIKSQLDNMRKMKDEITSEEMKTLICERDDAVQKWHALKCSTPVAA</sequence>
<reference evidence="3" key="1">
    <citation type="journal article" date="2002" name="Science">
        <title>The draft genome of Ciona intestinalis: insights into chordate and vertebrate origins.</title>
        <authorList>
            <person name="Dehal P."/>
            <person name="Satou Y."/>
            <person name="Campbell R.K."/>
            <person name="Chapman J."/>
            <person name="Degnan B."/>
            <person name="De Tomaso A."/>
            <person name="Davidson B."/>
            <person name="Di Gregorio A."/>
            <person name="Gelpke M."/>
            <person name="Goodstein D.M."/>
            <person name="Harafuji N."/>
            <person name="Hastings K.E."/>
            <person name="Ho I."/>
            <person name="Hotta K."/>
            <person name="Huang W."/>
            <person name="Kawashima T."/>
            <person name="Lemaire P."/>
            <person name="Martinez D."/>
            <person name="Meinertzhagen I.A."/>
            <person name="Necula S."/>
            <person name="Nonaka M."/>
            <person name="Putnam N."/>
            <person name="Rash S."/>
            <person name="Saiga H."/>
            <person name="Satake M."/>
            <person name="Terry A."/>
            <person name="Yamada L."/>
            <person name="Wang H.G."/>
            <person name="Awazu S."/>
            <person name="Azumi K."/>
            <person name="Boore J."/>
            <person name="Branno M."/>
            <person name="Chin-Bow S."/>
            <person name="DeSantis R."/>
            <person name="Doyle S."/>
            <person name="Francino P."/>
            <person name="Keys D.N."/>
            <person name="Haga S."/>
            <person name="Hayashi H."/>
            <person name="Hino K."/>
            <person name="Imai K.S."/>
            <person name="Inaba K."/>
            <person name="Kano S."/>
            <person name="Kobayashi K."/>
            <person name="Kobayashi M."/>
            <person name="Lee B.I."/>
            <person name="Makabe K.W."/>
            <person name="Manohar C."/>
            <person name="Matassi G."/>
            <person name="Medina M."/>
            <person name="Mochizuki Y."/>
            <person name="Mount S."/>
            <person name="Morishita T."/>
            <person name="Miura S."/>
            <person name="Nakayama A."/>
            <person name="Nishizaka S."/>
            <person name="Nomoto H."/>
            <person name="Ohta F."/>
            <person name="Oishi K."/>
            <person name="Rigoutsos I."/>
            <person name="Sano M."/>
            <person name="Sasaki A."/>
            <person name="Sasakura Y."/>
            <person name="Shoguchi E."/>
            <person name="Shin-i T."/>
            <person name="Spagnuolo A."/>
            <person name="Stainier D."/>
            <person name="Suzuki M.M."/>
            <person name="Tassy O."/>
            <person name="Takatori N."/>
            <person name="Tokuoka M."/>
            <person name="Yagi K."/>
            <person name="Yoshizaki F."/>
            <person name="Wada S."/>
            <person name="Zhang C."/>
            <person name="Hyatt P.D."/>
            <person name="Larimer F."/>
            <person name="Detter C."/>
            <person name="Doggett N."/>
            <person name="Glavina T."/>
            <person name="Hawkins T."/>
            <person name="Richardson P."/>
            <person name="Lucas S."/>
            <person name="Kohara Y."/>
            <person name="Levine M."/>
            <person name="Satoh N."/>
            <person name="Rokhsar D.S."/>
        </authorList>
    </citation>
    <scope>NUCLEOTIDE SEQUENCE [LARGE SCALE GENOMIC DNA]</scope>
</reference>
<reference evidence="2" key="2">
    <citation type="journal article" date="2008" name="Genome Biol.">
        <title>Improved genome assembly and evidence-based global gene model set for the chordate Ciona intestinalis: new insight into intron and operon populations.</title>
        <authorList>
            <person name="Satou Y."/>
            <person name="Mineta K."/>
            <person name="Ogasawara M."/>
            <person name="Sasakura Y."/>
            <person name="Shoguchi E."/>
            <person name="Ueno K."/>
            <person name="Yamada L."/>
            <person name="Matsumoto J."/>
            <person name="Wasserscheid J."/>
            <person name="Dewar K."/>
            <person name="Wiley G.B."/>
            <person name="Macmil S.L."/>
            <person name="Roe B.A."/>
            <person name="Zeller R.W."/>
            <person name="Hastings K.E."/>
            <person name="Lemaire P."/>
            <person name="Lindquist E."/>
            <person name="Endo T."/>
            <person name="Hotta K."/>
            <person name="Inaba K."/>
        </authorList>
    </citation>
    <scope>NUCLEOTIDE SEQUENCE [LARGE SCALE GENOMIC DNA]</scope>
    <source>
        <strain evidence="2">wild type</strain>
    </source>
</reference>
<reference evidence="2" key="3">
    <citation type="submission" date="2025-08" db="UniProtKB">
        <authorList>
            <consortium name="Ensembl"/>
        </authorList>
    </citation>
    <scope>IDENTIFICATION</scope>
</reference>
<feature type="coiled-coil region" evidence="1">
    <location>
        <begin position="72"/>
        <end position="106"/>
    </location>
</feature>
<dbReference type="PANTHER" id="PTHR22089">
    <property type="entry name" value="MIRROR-IMAGE POLYDACTYLY GENE 1 PROTEIN"/>
    <property type="match status" value="1"/>
</dbReference>
<dbReference type="Proteomes" id="UP000008144">
    <property type="component" value="Chromosome 2"/>
</dbReference>
<dbReference type="EMBL" id="EAAA01001326">
    <property type="status" value="NOT_ANNOTATED_CDS"/>
    <property type="molecule type" value="Genomic_DNA"/>
</dbReference>
<dbReference type="Ensembl" id="ENSCINT00000022421.2">
    <property type="protein sequence ID" value="ENSCINP00000022175.2"/>
    <property type="gene ID" value="ENSCING00000011646.2"/>
</dbReference>